<dbReference type="RefSeq" id="WP_170321771.1">
    <property type="nucleotide sequence ID" value="NZ_BAAAHM010000004.1"/>
</dbReference>
<comment type="caution">
    <text evidence="1">The sequence shown here is derived from an EMBL/GenBank/DDBJ whole genome shotgun (WGS) entry which is preliminary data.</text>
</comment>
<name>A0A5M3XWS4_9ACTN</name>
<organism evidence="1 2">
    <name type="scientific">Acrocarpospora pleiomorpha</name>
    <dbReference type="NCBI Taxonomy" id="90975"/>
    <lineage>
        <taxon>Bacteria</taxon>
        <taxon>Bacillati</taxon>
        <taxon>Actinomycetota</taxon>
        <taxon>Actinomycetes</taxon>
        <taxon>Streptosporangiales</taxon>
        <taxon>Streptosporangiaceae</taxon>
        <taxon>Acrocarpospora</taxon>
    </lineage>
</organism>
<dbReference type="AlphaFoldDB" id="A0A5M3XWS4"/>
<dbReference type="EMBL" id="BLAF01000045">
    <property type="protein sequence ID" value="GES23823.1"/>
    <property type="molecule type" value="Genomic_DNA"/>
</dbReference>
<dbReference type="Pfam" id="PF13374">
    <property type="entry name" value="TPR_10"/>
    <property type="match status" value="1"/>
</dbReference>
<proteinExistence type="predicted"/>
<evidence type="ECO:0008006" key="3">
    <source>
        <dbReference type="Google" id="ProtNLM"/>
    </source>
</evidence>
<sequence>MDGESLAAVRARLAKFERTGDPSRLFKRKAWTEALHLLESVSSLEKEWEAAHAVGWLSWQRYRFLPEGEDAEALEMALNMLEWAYRHDPGSVPAAVREHFRKGEVGEDARWRWLGDANALSTEFQRSQDLDLLEEAIVLYRRTVDELPPVHDHYAPFLSNLGAALRTRSEAVGDQASLLEALRVSRQALEAPSSLEDDRARQLCNLGRVLNVLARRAGKLAYLLEAVDVGRRAVTAAPADHPDRPAYVSVLAGSLNLLYLHNNDVAVLAEALELSREAFDATPPGHVDYELRREHHANLREDYQAVAGGK</sequence>
<accession>A0A5M3XWS4</accession>
<reference evidence="1 2" key="1">
    <citation type="submission" date="2019-10" db="EMBL/GenBank/DDBJ databases">
        <title>Whole genome shotgun sequence of Acrocarpospora pleiomorpha NBRC 16267.</title>
        <authorList>
            <person name="Ichikawa N."/>
            <person name="Kimura A."/>
            <person name="Kitahashi Y."/>
            <person name="Komaki H."/>
            <person name="Oguchi A."/>
        </authorList>
    </citation>
    <scope>NUCLEOTIDE SEQUENCE [LARGE SCALE GENOMIC DNA]</scope>
    <source>
        <strain evidence="1 2">NBRC 16267</strain>
    </source>
</reference>
<evidence type="ECO:0000313" key="2">
    <source>
        <dbReference type="Proteomes" id="UP000377595"/>
    </source>
</evidence>
<dbReference type="InterPro" id="IPR011990">
    <property type="entry name" value="TPR-like_helical_dom_sf"/>
</dbReference>
<dbReference type="Proteomes" id="UP000377595">
    <property type="component" value="Unassembled WGS sequence"/>
</dbReference>
<dbReference type="Gene3D" id="1.25.40.10">
    <property type="entry name" value="Tetratricopeptide repeat domain"/>
    <property type="match status" value="1"/>
</dbReference>
<evidence type="ECO:0000313" key="1">
    <source>
        <dbReference type="EMBL" id="GES23823.1"/>
    </source>
</evidence>
<gene>
    <name evidence="1" type="ORF">Aple_067220</name>
</gene>
<protein>
    <recommendedName>
        <fullName evidence="3">Tetratricopeptide repeat protein</fullName>
    </recommendedName>
</protein>
<keyword evidence="2" id="KW-1185">Reference proteome</keyword>